<dbReference type="Gene3D" id="3.30.428.10">
    <property type="entry name" value="HIT-like"/>
    <property type="match status" value="1"/>
</dbReference>
<accession>A0A1F7X801</accession>
<evidence type="ECO:0000313" key="4">
    <source>
        <dbReference type="EMBL" id="OGM11043.1"/>
    </source>
</evidence>
<dbReference type="AlphaFoldDB" id="A0A1F7X801"/>
<evidence type="ECO:0000256" key="1">
    <source>
        <dbReference type="PIRSR" id="PIRSR601310-1"/>
    </source>
</evidence>
<dbReference type="PANTHER" id="PTHR46648">
    <property type="entry name" value="HIT FAMILY PROTEIN 1"/>
    <property type="match status" value="1"/>
</dbReference>
<dbReference type="PRINTS" id="PR00332">
    <property type="entry name" value="HISTRIAD"/>
</dbReference>
<dbReference type="GO" id="GO:0003824">
    <property type="term" value="F:catalytic activity"/>
    <property type="evidence" value="ECO:0007669"/>
    <property type="project" value="InterPro"/>
</dbReference>
<feature type="domain" description="HIT" evidence="3">
    <location>
        <begin position="5"/>
        <end position="105"/>
    </location>
</feature>
<evidence type="ECO:0000259" key="3">
    <source>
        <dbReference type="PROSITE" id="PS51084"/>
    </source>
</evidence>
<evidence type="ECO:0000313" key="5">
    <source>
        <dbReference type="Proteomes" id="UP000177053"/>
    </source>
</evidence>
<organism evidence="4 5">
    <name type="scientific">Candidatus Woesebacteria bacterium RBG_16_34_12</name>
    <dbReference type="NCBI Taxonomy" id="1802480"/>
    <lineage>
        <taxon>Bacteria</taxon>
        <taxon>Candidatus Woeseibacteriota</taxon>
    </lineage>
</organism>
<gene>
    <name evidence="4" type="ORF">A2Z22_04110</name>
</gene>
<name>A0A1F7X801_9BACT</name>
<dbReference type="Pfam" id="PF01230">
    <property type="entry name" value="HIT"/>
    <property type="match status" value="1"/>
</dbReference>
<feature type="active site" description="Tele-AMP-histidine intermediate" evidence="1">
    <location>
        <position position="92"/>
    </location>
</feature>
<dbReference type="Proteomes" id="UP000177053">
    <property type="component" value="Unassembled WGS sequence"/>
</dbReference>
<proteinExistence type="predicted"/>
<evidence type="ECO:0000256" key="2">
    <source>
        <dbReference type="PROSITE-ProRule" id="PRU00464"/>
    </source>
</evidence>
<dbReference type="PROSITE" id="PS51084">
    <property type="entry name" value="HIT_2"/>
    <property type="match status" value="1"/>
</dbReference>
<protein>
    <recommendedName>
        <fullName evidence="3">HIT domain-containing protein</fullName>
    </recommendedName>
</protein>
<dbReference type="EMBL" id="MGFS01000027">
    <property type="protein sequence ID" value="OGM11043.1"/>
    <property type="molecule type" value="Genomic_DNA"/>
</dbReference>
<dbReference type="PANTHER" id="PTHR46648:SF1">
    <property type="entry name" value="ADENOSINE 5'-MONOPHOSPHORAMIDASE HNT1"/>
    <property type="match status" value="1"/>
</dbReference>
<reference evidence="4 5" key="1">
    <citation type="journal article" date="2016" name="Nat. Commun.">
        <title>Thousands of microbial genomes shed light on interconnected biogeochemical processes in an aquifer system.</title>
        <authorList>
            <person name="Anantharaman K."/>
            <person name="Brown C.T."/>
            <person name="Hug L.A."/>
            <person name="Sharon I."/>
            <person name="Castelle C.J."/>
            <person name="Probst A.J."/>
            <person name="Thomas B.C."/>
            <person name="Singh A."/>
            <person name="Wilkins M.J."/>
            <person name="Karaoz U."/>
            <person name="Brodie E.L."/>
            <person name="Williams K.H."/>
            <person name="Hubbard S.S."/>
            <person name="Banfield J.F."/>
        </authorList>
    </citation>
    <scope>NUCLEOTIDE SEQUENCE [LARGE SCALE GENOMIC DNA]</scope>
</reference>
<dbReference type="InterPro" id="IPR001310">
    <property type="entry name" value="Histidine_triad_HIT"/>
</dbReference>
<dbReference type="GO" id="GO:0009117">
    <property type="term" value="P:nucleotide metabolic process"/>
    <property type="evidence" value="ECO:0007669"/>
    <property type="project" value="TreeGrafter"/>
</dbReference>
<dbReference type="InterPro" id="IPR036265">
    <property type="entry name" value="HIT-like_sf"/>
</dbReference>
<dbReference type="SUPFAM" id="SSF54197">
    <property type="entry name" value="HIT-like"/>
    <property type="match status" value="1"/>
</dbReference>
<dbReference type="InterPro" id="IPR011146">
    <property type="entry name" value="HIT-like"/>
</dbReference>
<sequence>MKDCIFCKIVSGDISSYKVYEDKDFLSFLDIRPLTKGNCLVIPKKHYSWTYDVPSFGKYFEVAKKVGLAAQKTFKSDWICFLTLGLEVPHAHIRVIPRYKNDLHEAVINLNRIENFSEKQMINFAKKISQIIN</sequence>
<comment type="caution">
    <text evidence="4">The sequence shown here is derived from an EMBL/GenBank/DDBJ whole genome shotgun (WGS) entry which is preliminary data.</text>
</comment>
<comment type="caution">
    <text evidence="2">Lacks conserved residue(s) required for the propagation of feature annotation.</text>
</comment>